<organism evidence="4 5">
    <name type="scientific">Metarhizium robertsii</name>
    <dbReference type="NCBI Taxonomy" id="568076"/>
    <lineage>
        <taxon>Eukaryota</taxon>
        <taxon>Fungi</taxon>
        <taxon>Dikarya</taxon>
        <taxon>Ascomycota</taxon>
        <taxon>Pezizomycotina</taxon>
        <taxon>Sordariomycetes</taxon>
        <taxon>Hypocreomycetidae</taxon>
        <taxon>Hypocreales</taxon>
        <taxon>Clavicipitaceae</taxon>
        <taxon>Metarhizium</taxon>
    </lineage>
</organism>
<gene>
    <name evidence="4" type="ORF">X797_008017</name>
</gene>
<evidence type="ECO:0000313" key="5">
    <source>
        <dbReference type="Proteomes" id="UP000030151"/>
    </source>
</evidence>
<comment type="caution">
    <text evidence="4">The sequence shown here is derived from an EMBL/GenBank/DDBJ whole genome shotgun (WGS) entry which is preliminary data.</text>
</comment>
<evidence type="ECO:0000259" key="3">
    <source>
        <dbReference type="Pfam" id="PF24883"/>
    </source>
</evidence>
<dbReference type="SUPFAM" id="SSF52540">
    <property type="entry name" value="P-loop containing nucleoside triphosphate hydrolases"/>
    <property type="match status" value="1"/>
</dbReference>
<feature type="region of interest" description="Disordered" evidence="2">
    <location>
        <begin position="1048"/>
        <end position="1077"/>
    </location>
</feature>
<dbReference type="InterPro" id="IPR036770">
    <property type="entry name" value="Ankyrin_rpt-contain_sf"/>
</dbReference>
<evidence type="ECO:0000256" key="1">
    <source>
        <dbReference type="ARBA" id="ARBA00022737"/>
    </source>
</evidence>
<dbReference type="PANTHER" id="PTHR10039">
    <property type="entry name" value="AMELOGENIN"/>
    <property type="match status" value="1"/>
</dbReference>
<dbReference type="Gene3D" id="3.40.50.300">
    <property type="entry name" value="P-loop containing nucleotide triphosphate hydrolases"/>
    <property type="match status" value="1"/>
</dbReference>
<dbReference type="PRINTS" id="PR01415">
    <property type="entry name" value="ANKYRIN"/>
</dbReference>
<dbReference type="Proteomes" id="UP000030151">
    <property type="component" value="Unassembled WGS sequence"/>
</dbReference>
<dbReference type="EMBL" id="JELW01000023">
    <property type="protein sequence ID" value="EXU98780.1"/>
    <property type="molecule type" value="Genomic_DNA"/>
</dbReference>
<reference evidence="4 5" key="1">
    <citation type="submission" date="2014-02" db="EMBL/GenBank/DDBJ databases">
        <title>The genome sequence of the entomopathogenic fungus Metarhizium robertsii ARSEF 2575.</title>
        <authorList>
            <person name="Giuliano Garisto Donzelli B."/>
            <person name="Roe B.A."/>
            <person name="Macmil S.L."/>
            <person name="Krasnoff S.B."/>
            <person name="Gibson D.M."/>
        </authorList>
    </citation>
    <scope>NUCLEOTIDE SEQUENCE [LARGE SCALE GENOMIC DNA]</scope>
    <source>
        <strain evidence="4 5">ARSEF 2575</strain>
    </source>
</reference>
<accession>A0A014P7B0</accession>
<sequence>MDPKSIASNTASLLALSIQVIAALHRHWDRDSTPIVDRLLYELARLRTTLTYLEESSLRSNIPIVVGDLPRVFRALKNVLVALGSKLFGDDEYGTEWQSSMSDLEPFALPLSKQEAEAIFNDFQVHIARLRASYPSSLASIPDESMSRMPFEGLNRSPLWNACAEYNEIHAASQSSRVQGSGVWLLSDSRFRNWMESDRIDISRHENVIYCFGRPGSGKTILASAVIDELKSLRHHSSLGLAYFYLSYRNPTSVFSIVLTLIQQLYIQSPTLPTEVLALEHRDMPSVMELTGVLLSLFARFRKAFIVLDALDECSSEHRVGLDAFLGSLQSSHARLFVTSRPSHGVRDFDQCVNIHITPSSADMSLFVRSRLSKLSERITTFSRAQESKIEEELVAIGSKHGMFLLVELQLNSIFKLSENGLPEGFNIDDSLRNLAEDLGQVYDAQISRIMSQCTADSNLAKHILSWLFYSTGSMPASALEHVLKMETKDWQEKPTDSIDIPHIGKVCLDLVRYSSSTKSVVFFHFSLQEHLEKAYKLNTGLLIPSSALAAACIKYLNGLDLASPALTSEKYRQRLHEYPFYEYAATNWGRLLMFDRKVDFEDPALKLLVTDERRRLAVVEALFCEDAEFFRDSQKMRVGMLHFITYFGLLQRASGPPTYLAEGNVSSRDFMGRTPIHIATMMGHAVALEVLFALPESKGLDRIHEAMTSADTLRKTVWHYVAEGGDIEVARVLEKKLLFLDKLAKPADFATRDDKSLTPLSYAAAHGHLEVLQLFLQHGLYDDETEDALQNAIHGRHTEIVRALLLHGVAPKYEHVAAASEIGSMDVIKLLLEYGAEIEGQGSGSGSALHKAAWADRGVVLSNLIWNGASLEATDSKERTPLSIAVEHANIEAIKALLEAGSSPDVHVLKHTSDNRTISVKAAVWAAEHGRADIFNLLRRAGAECSEALFPAIKSGHTDIVRQLLISGTMSELDEPKRAQAVSLAIEKGNIEVAGLLESWETRKPGQVQSKRLLKEKAPLYENIDTDFHNSTQRSRSNIRFTEAVESINNRDDSPPSQKAPALSKSPSSQSTETEKVIDKKLLSEAVLATTPIVSNYKADEASSDTGVEQHPHSPRDMSMPQLRISSMATPAGSKRSKTPFILIESPVSIGRIQLGTLVRNPNSPLQDFVPSNQQANLRLLIPEDAIHELHQSDFQMQSEKKKQSSVGMFLGFGGAEANAETESQMAMKSPHVWREQLVHHDRILDHILTEPRYRQEYIHFIRKREAYMVVGLFIMDDSEVTQGDRIGSALEAQPFVPVPIIEPNLGAFATKKSSMVTARYKKGLIHAIQYRKVRLKTSYLSRFRPEHKRDIQVEMGPYVTGPDYVTVF</sequence>
<dbReference type="Pfam" id="PF12796">
    <property type="entry name" value="Ank_2"/>
    <property type="match status" value="2"/>
</dbReference>
<dbReference type="SUPFAM" id="SSF48403">
    <property type="entry name" value="Ankyrin repeat"/>
    <property type="match status" value="1"/>
</dbReference>
<dbReference type="InterPro" id="IPR002110">
    <property type="entry name" value="Ankyrin_rpt"/>
</dbReference>
<evidence type="ECO:0000313" key="4">
    <source>
        <dbReference type="EMBL" id="EXU98780.1"/>
    </source>
</evidence>
<dbReference type="InterPro" id="IPR056884">
    <property type="entry name" value="NPHP3-like_N"/>
</dbReference>
<keyword evidence="1" id="KW-0677">Repeat</keyword>
<dbReference type="HOGENOM" id="CLU_005495_0_0_1"/>
<proteinExistence type="predicted"/>
<dbReference type="OrthoDB" id="4772757at2759"/>
<dbReference type="InterPro" id="IPR027417">
    <property type="entry name" value="P-loop_NTPase"/>
</dbReference>
<dbReference type="SMART" id="SM00248">
    <property type="entry name" value="ANK"/>
    <property type="match status" value="7"/>
</dbReference>
<feature type="domain" description="Nephrocystin 3-like N-terminal" evidence="3">
    <location>
        <begin position="180"/>
        <end position="341"/>
    </location>
</feature>
<evidence type="ECO:0000256" key="2">
    <source>
        <dbReference type="SAM" id="MobiDB-lite"/>
    </source>
</evidence>
<feature type="region of interest" description="Disordered" evidence="2">
    <location>
        <begin position="1099"/>
        <end position="1120"/>
    </location>
</feature>
<dbReference type="Gene3D" id="1.25.40.20">
    <property type="entry name" value="Ankyrin repeat-containing domain"/>
    <property type="match status" value="2"/>
</dbReference>
<name>A0A014P7B0_9HYPO</name>
<dbReference type="Pfam" id="PF24883">
    <property type="entry name" value="NPHP3_N"/>
    <property type="match status" value="1"/>
</dbReference>
<protein>
    <submittedName>
        <fullName evidence="4">Ankyrin repeat protein</fullName>
    </submittedName>
</protein>
<dbReference type="PANTHER" id="PTHR10039:SF15">
    <property type="entry name" value="NACHT DOMAIN-CONTAINING PROTEIN"/>
    <property type="match status" value="1"/>
</dbReference>
<dbReference type="eggNOG" id="KOG0504">
    <property type="taxonomic scope" value="Eukaryota"/>
</dbReference>